<feature type="binding site" evidence="7">
    <location>
        <begin position="35"/>
        <end position="42"/>
    </location>
    <ligand>
        <name>GTP</name>
        <dbReference type="ChEBI" id="CHEBI:37565"/>
    </ligand>
</feature>
<dbReference type="SUPFAM" id="SSF54211">
    <property type="entry name" value="Ribosomal protein S5 domain 2-like"/>
    <property type="match status" value="1"/>
</dbReference>
<dbReference type="InterPro" id="IPR014721">
    <property type="entry name" value="Ribsml_uS5_D2-typ_fold_subgr"/>
</dbReference>
<keyword evidence="12" id="KW-1185">Reference proteome</keyword>
<keyword evidence="7" id="KW-0963">Cytoplasm</keyword>
<evidence type="ECO:0000256" key="8">
    <source>
        <dbReference type="NCBIfam" id="TIGR00484"/>
    </source>
</evidence>
<keyword evidence="2 7" id="KW-0547">Nucleotide-binding</keyword>
<dbReference type="InterPro" id="IPR004540">
    <property type="entry name" value="Transl_elong_EFG/EF2"/>
</dbReference>
<dbReference type="InterPro" id="IPR035647">
    <property type="entry name" value="EFG_III/V"/>
</dbReference>
<dbReference type="Pfam" id="PF00009">
    <property type="entry name" value="GTP_EFTU"/>
    <property type="match status" value="1"/>
</dbReference>
<dbReference type="Pfam" id="PF00679">
    <property type="entry name" value="EFG_C"/>
    <property type="match status" value="1"/>
</dbReference>
<dbReference type="InterPro" id="IPR031157">
    <property type="entry name" value="G_TR_CS"/>
</dbReference>
<dbReference type="GO" id="GO:0003746">
    <property type="term" value="F:translation elongation factor activity"/>
    <property type="evidence" value="ECO:0007669"/>
    <property type="project" value="UniProtKB-KW"/>
</dbReference>
<dbReference type="InterPro" id="IPR005225">
    <property type="entry name" value="Small_GTP-bd"/>
</dbReference>
<dbReference type="InterPro" id="IPR020568">
    <property type="entry name" value="Ribosomal_Su5_D2-typ_SF"/>
</dbReference>
<evidence type="ECO:0000256" key="3">
    <source>
        <dbReference type="ARBA" id="ARBA00022768"/>
    </source>
</evidence>
<dbReference type="Gene3D" id="3.40.50.300">
    <property type="entry name" value="P-loop containing nucleotide triphosphate hydrolases"/>
    <property type="match status" value="1"/>
</dbReference>
<dbReference type="HAMAP" id="MF_00054_B">
    <property type="entry name" value="EF_G_EF_2_B"/>
    <property type="match status" value="1"/>
</dbReference>
<comment type="similarity">
    <text evidence="1 7">Belongs to the TRAFAC class translation factor GTPase superfamily. Classic translation factor GTPase family. EF-G/EF-2 subfamily.</text>
</comment>
<sequence length="723" mass="76294">MRTEPQPRPAGTRSTTGTLSTVRKLGTVRNLGILAHVDAGKTTVTERILYLTGATHRRGEVHHGTTVTDFDPQERDRGITIFAAAVSCDWDGHRINLIDTPGHVDFSDEVERSLRVLDGAVAVFDAVAGVEPQSESVWRKADRHGVPRIAFVNKLDRAGADLDTAVDSIRRRLHPAPLVVQLPIGREDGFTGVVDLLRMRALTWADGHGGALEGPVPAELREEARQRRRLLEEAVAELHPGALEEFCEHSALSAPTLAAALRELTRTGEGLVVLCGSAYRNRGIEPLLAAVVAYLPSPLDVPPVRGTHGGGEQRRAADPAEPFAALVFKVTSTATGRLTYLRVYSGTIDKGVTVLDVGARRTERIGRILRVQADRHAEVDRAVAGDIVAVIGPKAARAGATLCLPAAPLLLEPPSVADPVVSVAVEARRSTDTDRLAAALARLVEEDPSLVLRTDPETGQTVLSGMGELHLEVAVEKVRRAQGLEVGVGRPKVSYRETVTRAVSGLLYRHVKQDGGAGQFAHVVLDVDPLAATTAGGGAERTEGAGADGGTLFEFRSAVVGGRVPQEYVRAVEAGCRDALAEGPLGGHPVTGLRVTLTDGVTHPKDSSEMAFRTAGRLALREALRAAATALLEPVVELTATVPEDAVGGVLGDLAARRGRVSGSTIRGGTAVITATVPLAELFGYATRLRGRTQGRGTFTTRPTGYAPAPAPQPGAAPGTPVR</sequence>
<comment type="function">
    <text evidence="6 7">Catalyzes the GTP-dependent ribosomal translocation step during translation elongation. During this step, the ribosome changes from the pre-translocational (PRE) to the post-translocational (POST) state as the newly formed A-site-bound peptidyl-tRNA and P-site-bound deacylated tRNA move to the P and E sites, respectively. Catalyzes the coordinated movement of the two tRNA molecules, the mRNA and conformational changes in the ribosome.</text>
</comment>
<keyword evidence="4 7" id="KW-0648">Protein biosynthesis</keyword>
<dbReference type="NCBIfam" id="TIGR00231">
    <property type="entry name" value="small_GTP"/>
    <property type="match status" value="1"/>
</dbReference>
<evidence type="ECO:0000256" key="7">
    <source>
        <dbReference type="HAMAP-Rule" id="MF_00054"/>
    </source>
</evidence>
<evidence type="ECO:0000256" key="4">
    <source>
        <dbReference type="ARBA" id="ARBA00022917"/>
    </source>
</evidence>
<comment type="subcellular location">
    <subcellularLocation>
        <location evidence="7">Cytoplasm</location>
    </subcellularLocation>
</comment>
<dbReference type="InterPro" id="IPR004161">
    <property type="entry name" value="EFTu-like_2"/>
</dbReference>
<dbReference type="Proteomes" id="UP001432014">
    <property type="component" value="Chromosome"/>
</dbReference>
<dbReference type="InterPro" id="IPR000640">
    <property type="entry name" value="EFG_V-like"/>
</dbReference>
<dbReference type="Pfam" id="PF14492">
    <property type="entry name" value="EFG_III"/>
    <property type="match status" value="1"/>
</dbReference>
<evidence type="ECO:0000259" key="10">
    <source>
        <dbReference type="PROSITE" id="PS51722"/>
    </source>
</evidence>
<evidence type="ECO:0000256" key="5">
    <source>
        <dbReference type="ARBA" id="ARBA00023134"/>
    </source>
</evidence>
<feature type="compositionally biased region" description="Low complexity" evidence="9">
    <location>
        <begin position="695"/>
        <end position="708"/>
    </location>
</feature>
<dbReference type="PROSITE" id="PS51722">
    <property type="entry name" value="G_TR_2"/>
    <property type="match status" value="1"/>
</dbReference>
<proteinExistence type="inferred from homology"/>
<feature type="binding site" evidence="7">
    <location>
        <begin position="99"/>
        <end position="103"/>
    </location>
    <ligand>
        <name>GTP</name>
        <dbReference type="ChEBI" id="CHEBI:37565"/>
    </ligand>
</feature>
<feature type="binding site" evidence="7">
    <location>
        <begin position="153"/>
        <end position="156"/>
    </location>
    <ligand>
        <name>GTP</name>
        <dbReference type="ChEBI" id="CHEBI:37565"/>
    </ligand>
</feature>
<name>A0ABZ1W174_9ACTN</name>
<dbReference type="SUPFAM" id="SSF50447">
    <property type="entry name" value="Translation proteins"/>
    <property type="match status" value="1"/>
</dbReference>
<dbReference type="InterPro" id="IPR009022">
    <property type="entry name" value="EFG_III"/>
</dbReference>
<dbReference type="Pfam" id="PF03144">
    <property type="entry name" value="GTP_EFTU_D2"/>
    <property type="match status" value="1"/>
</dbReference>
<dbReference type="PANTHER" id="PTHR43261:SF1">
    <property type="entry name" value="RIBOSOME-RELEASING FACTOR 2, MITOCHONDRIAL"/>
    <property type="match status" value="1"/>
</dbReference>
<dbReference type="EMBL" id="CP108482">
    <property type="protein sequence ID" value="WUS54577.1"/>
    <property type="molecule type" value="Genomic_DNA"/>
</dbReference>
<evidence type="ECO:0000313" key="12">
    <source>
        <dbReference type="Proteomes" id="UP001432014"/>
    </source>
</evidence>
<feature type="domain" description="Tr-type G" evidence="10">
    <location>
        <begin position="26"/>
        <end position="299"/>
    </location>
</feature>
<evidence type="ECO:0000256" key="6">
    <source>
        <dbReference type="ARBA" id="ARBA00024731"/>
    </source>
</evidence>
<protein>
    <recommendedName>
        <fullName evidence="7 8">Elongation factor G</fullName>
        <shortName evidence="7">EF-G</shortName>
    </recommendedName>
</protein>
<dbReference type="NCBIfam" id="TIGR00484">
    <property type="entry name" value="EF-G"/>
    <property type="match status" value="1"/>
</dbReference>
<dbReference type="SMART" id="SM00838">
    <property type="entry name" value="EFG_C"/>
    <property type="match status" value="1"/>
</dbReference>
<dbReference type="Pfam" id="PF03764">
    <property type="entry name" value="EFG_IV"/>
    <property type="match status" value="1"/>
</dbReference>
<dbReference type="PROSITE" id="PS00301">
    <property type="entry name" value="G_TR_1"/>
    <property type="match status" value="1"/>
</dbReference>
<accession>A0ABZ1W174</accession>
<dbReference type="PANTHER" id="PTHR43261">
    <property type="entry name" value="TRANSLATION ELONGATION FACTOR G-RELATED"/>
    <property type="match status" value="1"/>
</dbReference>
<feature type="region of interest" description="Disordered" evidence="9">
    <location>
        <begin position="693"/>
        <end position="723"/>
    </location>
</feature>
<dbReference type="InterPro" id="IPR041095">
    <property type="entry name" value="EFG_II"/>
</dbReference>
<dbReference type="InterPro" id="IPR035649">
    <property type="entry name" value="EFG_V"/>
</dbReference>
<evidence type="ECO:0000256" key="1">
    <source>
        <dbReference type="ARBA" id="ARBA00005870"/>
    </source>
</evidence>
<dbReference type="Gene3D" id="2.40.30.10">
    <property type="entry name" value="Translation factors"/>
    <property type="match status" value="1"/>
</dbReference>
<gene>
    <name evidence="7 11" type="primary">fusA</name>
    <name evidence="11" type="ORF">OG469_03080</name>
</gene>
<dbReference type="Gene3D" id="3.30.70.240">
    <property type="match status" value="1"/>
</dbReference>
<reference evidence="11 12" key="1">
    <citation type="submission" date="2022-10" db="EMBL/GenBank/DDBJ databases">
        <title>The complete genomes of actinobacterial strains from the NBC collection.</title>
        <authorList>
            <person name="Joergensen T.S."/>
            <person name="Alvarez Arevalo M."/>
            <person name="Sterndorff E.B."/>
            <person name="Faurdal D."/>
            <person name="Vuksanovic O."/>
            <person name="Mourched A.-S."/>
            <person name="Charusanti P."/>
            <person name="Shaw S."/>
            <person name="Blin K."/>
            <person name="Weber T."/>
        </authorList>
    </citation>
    <scope>NUCLEOTIDE SEQUENCE [LARGE SCALE GENOMIC DNA]</scope>
    <source>
        <strain evidence="11 12">NBC_01247</strain>
    </source>
</reference>
<organism evidence="11 12">
    <name type="scientific">Kitasatospora herbaricolor</name>
    <dbReference type="NCBI Taxonomy" id="68217"/>
    <lineage>
        <taxon>Bacteria</taxon>
        <taxon>Bacillati</taxon>
        <taxon>Actinomycetota</taxon>
        <taxon>Actinomycetes</taxon>
        <taxon>Kitasatosporales</taxon>
        <taxon>Streptomycetaceae</taxon>
        <taxon>Kitasatospora</taxon>
    </lineage>
</organism>
<dbReference type="SUPFAM" id="SSF52540">
    <property type="entry name" value="P-loop containing nucleoside triphosphate hydrolases"/>
    <property type="match status" value="1"/>
</dbReference>
<dbReference type="PRINTS" id="PR00315">
    <property type="entry name" value="ELONGATNFCT"/>
</dbReference>
<dbReference type="CDD" id="cd01886">
    <property type="entry name" value="EF-G"/>
    <property type="match status" value="1"/>
</dbReference>
<dbReference type="NCBIfam" id="NF009381">
    <property type="entry name" value="PRK12740.1-5"/>
    <property type="match status" value="1"/>
</dbReference>
<dbReference type="InterPro" id="IPR000795">
    <property type="entry name" value="T_Tr_GTP-bd_dom"/>
</dbReference>
<dbReference type="CDD" id="cd16262">
    <property type="entry name" value="EFG_III"/>
    <property type="match status" value="1"/>
</dbReference>
<dbReference type="CDD" id="cd03713">
    <property type="entry name" value="EFG_mtEFG_C"/>
    <property type="match status" value="1"/>
</dbReference>
<dbReference type="InterPro" id="IPR009000">
    <property type="entry name" value="Transl_B-barrel_sf"/>
</dbReference>
<dbReference type="RefSeq" id="WP_329500886.1">
    <property type="nucleotide sequence ID" value="NZ_CP108460.1"/>
</dbReference>
<keyword evidence="5 7" id="KW-0342">GTP-binding</keyword>
<dbReference type="InterPro" id="IPR027417">
    <property type="entry name" value="P-loop_NTPase"/>
</dbReference>
<dbReference type="SMART" id="SM00889">
    <property type="entry name" value="EFG_IV"/>
    <property type="match status" value="1"/>
</dbReference>
<evidence type="ECO:0000256" key="9">
    <source>
        <dbReference type="SAM" id="MobiDB-lite"/>
    </source>
</evidence>
<evidence type="ECO:0000313" key="11">
    <source>
        <dbReference type="EMBL" id="WUS54577.1"/>
    </source>
</evidence>
<dbReference type="InterPro" id="IPR005517">
    <property type="entry name" value="Transl_elong_EFG/EF2_IV"/>
</dbReference>
<evidence type="ECO:0000256" key="2">
    <source>
        <dbReference type="ARBA" id="ARBA00022741"/>
    </source>
</evidence>
<dbReference type="Gene3D" id="3.30.230.10">
    <property type="match status" value="1"/>
</dbReference>
<dbReference type="Gene3D" id="3.30.70.870">
    <property type="entry name" value="Elongation Factor G (Translational Gtpase), domain 3"/>
    <property type="match status" value="1"/>
</dbReference>
<keyword evidence="3 7" id="KW-0251">Elongation factor</keyword>
<dbReference type="SUPFAM" id="SSF54980">
    <property type="entry name" value="EF-G C-terminal domain-like"/>
    <property type="match status" value="2"/>
</dbReference>